<sequence>MSGSPVDQVTVVCVTYRSARLAETMAATLCAFPHVVIVDNGSGDGGPARLRELLPHARVIERATNGGFGRASNEGVRAATTPFVLLLNPDCHIDMASLARLLDTLQRYPTAGLVAPQSWRPDGTAQVSYRQAFFERVPRAPYRVPDATCSAKWLHGCCLLIRTQAFARIGGFDEQFFLYYEDDDLCLRMHQAGLECLLEPAANALHVGGASSGGSAKVAFVKAYHYARSRHLAIRRYQGPKAALGYLVRTLLGGVPAVPLYALLLQRDYTIRWFGWTCAAAASLLRLAAADPSASGHRPGSQP</sequence>
<keyword evidence="3" id="KW-1185">Reference proteome</keyword>
<dbReference type="InterPro" id="IPR029044">
    <property type="entry name" value="Nucleotide-diphossugar_trans"/>
</dbReference>
<protein>
    <submittedName>
        <fullName evidence="2">Glycosyltransferase family 2 protein</fullName>
        <ecNumber evidence="2">2.4.-.-</ecNumber>
    </submittedName>
</protein>
<dbReference type="EMBL" id="JARUHG010000005">
    <property type="protein sequence ID" value="MDR0184287.1"/>
    <property type="molecule type" value="Genomic_DNA"/>
</dbReference>
<dbReference type="EC" id="2.4.-.-" evidence="2"/>
<evidence type="ECO:0000259" key="1">
    <source>
        <dbReference type="Pfam" id="PF00535"/>
    </source>
</evidence>
<organism evidence="2 3">
    <name type="scientific">Lysobacter arvi</name>
    <dbReference type="NCBI Taxonomy" id="3038776"/>
    <lineage>
        <taxon>Bacteria</taxon>
        <taxon>Pseudomonadati</taxon>
        <taxon>Pseudomonadota</taxon>
        <taxon>Gammaproteobacteria</taxon>
        <taxon>Lysobacterales</taxon>
        <taxon>Lysobacteraceae</taxon>
        <taxon>Lysobacter</taxon>
    </lineage>
</organism>
<accession>A0ABU1CH75</accession>
<dbReference type="Gene3D" id="3.90.550.10">
    <property type="entry name" value="Spore Coat Polysaccharide Biosynthesis Protein SpsA, Chain A"/>
    <property type="match status" value="1"/>
</dbReference>
<dbReference type="GO" id="GO:0016757">
    <property type="term" value="F:glycosyltransferase activity"/>
    <property type="evidence" value="ECO:0007669"/>
    <property type="project" value="UniProtKB-KW"/>
</dbReference>
<dbReference type="PANTHER" id="PTHR43179:SF7">
    <property type="entry name" value="RHAMNOSYLTRANSFERASE WBBL"/>
    <property type="match status" value="1"/>
</dbReference>
<evidence type="ECO:0000313" key="3">
    <source>
        <dbReference type="Proteomes" id="UP001233535"/>
    </source>
</evidence>
<name>A0ABU1CH75_9GAMM</name>
<dbReference type="Pfam" id="PF00535">
    <property type="entry name" value="Glycos_transf_2"/>
    <property type="match status" value="1"/>
</dbReference>
<keyword evidence="2" id="KW-0808">Transferase</keyword>
<reference evidence="2 3" key="1">
    <citation type="submission" date="2023-04" db="EMBL/GenBank/DDBJ databases">
        <title>Lysobacter sp. strain UC isolated from soil sample.</title>
        <authorList>
            <person name="Choksket S."/>
            <person name="Harshvardhan F."/>
            <person name="Rana R."/>
            <person name="Patil P.B."/>
            <person name="Korpole S."/>
        </authorList>
    </citation>
    <scope>NUCLEOTIDE SEQUENCE [LARGE SCALE GENOMIC DNA]</scope>
    <source>
        <strain evidence="2 3">UC</strain>
    </source>
</reference>
<keyword evidence="2" id="KW-0328">Glycosyltransferase</keyword>
<dbReference type="InterPro" id="IPR001173">
    <property type="entry name" value="Glyco_trans_2-like"/>
</dbReference>
<dbReference type="PANTHER" id="PTHR43179">
    <property type="entry name" value="RHAMNOSYLTRANSFERASE WBBL"/>
    <property type="match status" value="1"/>
</dbReference>
<evidence type="ECO:0000313" key="2">
    <source>
        <dbReference type="EMBL" id="MDR0184287.1"/>
    </source>
</evidence>
<proteinExistence type="predicted"/>
<dbReference type="Proteomes" id="UP001233535">
    <property type="component" value="Unassembled WGS sequence"/>
</dbReference>
<dbReference type="RefSeq" id="WP_309263407.1">
    <property type="nucleotide sequence ID" value="NZ_JARUHG010000005.1"/>
</dbReference>
<dbReference type="CDD" id="cd04186">
    <property type="entry name" value="GT_2_like_c"/>
    <property type="match status" value="1"/>
</dbReference>
<feature type="domain" description="Glycosyltransferase 2-like" evidence="1">
    <location>
        <begin position="11"/>
        <end position="169"/>
    </location>
</feature>
<gene>
    <name evidence="2" type="ORF">P8609_15085</name>
</gene>
<comment type="caution">
    <text evidence="2">The sequence shown here is derived from an EMBL/GenBank/DDBJ whole genome shotgun (WGS) entry which is preliminary data.</text>
</comment>
<dbReference type="SUPFAM" id="SSF53448">
    <property type="entry name" value="Nucleotide-diphospho-sugar transferases"/>
    <property type="match status" value="1"/>
</dbReference>